<feature type="domain" description="Transposase IS66 central" evidence="1">
    <location>
        <begin position="26"/>
        <end position="103"/>
    </location>
</feature>
<reference evidence="2 3" key="1">
    <citation type="journal article" date="2016" name="Nat. Commun.">
        <title>Thousands of microbial genomes shed light on interconnected biogeochemical processes in an aquifer system.</title>
        <authorList>
            <person name="Anantharaman K."/>
            <person name="Brown C.T."/>
            <person name="Hug L.A."/>
            <person name="Sharon I."/>
            <person name="Castelle C.J."/>
            <person name="Probst A.J."/>
            <person name="Thomas B.C."/>
            <person name="Singh A."/>
            <person name="Wilkins M.J."/>
            <person name="Karaoz U."/>
            <person name="Brodie E.L."/>
            <person name="Williams K.H."/>
            <person name="Hubbard S.S."/>
            <person name="Banfield J.F."/>
        </authorList>
    </citation>
    <scope>NUCLEOTIDE SEQUENCE [LARGE SCALE GENOMIC DNA]</scope>
</reference>
<dbReference type="Proteomes" id="UP000176604">
    <property type="component" value="Unassembled WGS sequence"/>
</dbReference>
<dbReference type="EMBL" id="MGEF01000039">
    <property type="protein sequence ID" value="OGL78082.1"/>
    <property type="molecule type" value="Genomic_DNA"/>
</dbReference>
<dbReference type="InterPro" id="IPR004291">
    <property type="entry name" value="Transposase_IS66_central"/>
</dbReference>
<dbReference type="Pfam" id="PF03050">
    <property type="entry name" value="DDE_Tnp_IS66"/>
    <property type="match status" value="1"/>
</dbReference>
<evidence type="ECO:0000259" key="1">
    <source>
        <dbReference type="Pfam" id="PF03050"/>
    </source>
</evidence>
<name>A0A1F7UIK6_9BACT</name>
<organism evidence="2 3">
    <name type="scientific">Candidatus Uhrbacteria bacterium RIFCSPHIGHO2_12_FULL_54_23</name>
    <dbReference type="NCBI Taxonomy" id="1802397"/>
    <lineage>
        <taxon>Bacteria</taxon>
        <taxon>Candidatus Uhriibacteriota</taxon>
    </lineage>
</organism>
<dbReference type="STRING" id="1802397.A3J43_04160"/>
<dbReference type="PANTHER" id="PTHR33678:SF1">
    <property type="entry name" value="BLL1576 PROTEIN"/>
    <property type="match status" value="1"/>
</dbReference>
<gene>
    <name evidence="2" type="ORF">A3J43_04160</name>
</gene>
<dbReference type="PANTHER" id="PTHR33678">
    <property type="entry name" value="BLL1576 PROTEIN"/>
    <property type="match status" value="1"/>
</dbReference>
<dbReference type="AlphaFoldDB" id="A0A1F7UIK6"/>
<evidence type="ECO:0000313" key="2">
    <source>
        <dbReference type="EMBL" id="OGL78082.1"/>
    </source>
</evidence>
<comment type="caution">
    <text evidence="2">The sequence shown here is derived from an EMBL/GenBank/DDBJ whole genome shotgun (WGS) entry which is preliminary data.</text>
</comment>
<sequence length="139" mass="16354">MTDFLLETERIRDELWSEGYESNLREQTIQSYHQRFQRLIRGRVKGKESRTLQKRFQKHSDKILTFLSDPELPFHNNSSEQAIRNAKLHKKISGGFRSERGARRHAVLLSIIETCKKRRMDILGSLKLMLQGKLSFQGP</sequence>
<accession>A0A1F7UIK6</accession>
<dbReference type="InterPro" id="IPR052344">
    <property type="entry name" value="Transposase-related"/>
</dbReference>
<evidence type="ECO:0000313" key="3">
    <source>
        <dbReference type="Proteomes" id="UP000176604"/>
    </source>
</evidence>
<proteinExistence type="predicted"/>
<protein>
    <recommendedName>
        <fullName evidence="1">Transposase IS66 central domain-containing protein</fullName>
    </recommendedName>
</protein>